<sequence length="111" mass="11810">MAAMLQVLDAGERDGQAETRALGINSSTGMHTLVAHLWGNLPVILAAAYRGCRERARFGGANLAGVELPNLLLRVRVPPGPLYEPLGARRENDELLEHGALGSSRGMLLGL</sequence>
<comment type="caution">
    <text evidence="1">The sequence shown here is derived from an EMBL/GenBank/DDBJ whole genome shotgun (WGS) entry which is preliminary data.</text>
</comment>
<dbReference type="Proteomes" id="UP001153331">
    <property type="component" value="Unassembled WGS sequence"/>
</dbReference>
<evidence type="ECO:0000313" key="2">
    <source>
        <dbReference type="Proteomes" id="UP001153331"/>
    </source>
</evidence>
<dbReference type="EMBL" id="JAPHNI010000095">
    <property type="protein sequence ID" value="KAJ8116422.1"/>
    <property type="molecule type" value="Genomic_DNA"/>
</dbReference>
<protein>
    <submittedName>
        <fullName evidence="1">Uncharacterized protein</fullName>
    </submittedName>
</protein>
<accession>A0ACC2IML8</accession>
<reference evidence="1" key="1">
    <citation type="submission" date="2022-11" db="EMBL/GenBank/DDBJ databases">
        <title>Genome Sequence of Boeremia exigua.</title>
        <authorList>
            <person name="Buettner E."/>
        </authorList>
    </citation>
    <scope>NUCLEOTIDE SEQUENCE</scope>
    <source>
        <strain evidence="1">CU02</strain>
    </source>
</reference>
<evidence type="ECO:0000313" key="1">
    <source>
        <dbReference type="EMBL" id="KAJ8116422.1"/>
    </source>
</evidence>
<proteinExistence type="predicted"/>
<organism evidence="1 2">
    <name type="scientific">Boeremia exigua</name>
    <dbReference type="NCBI Taxonomy" id="749465"/>
    <lineage>
        <taxon>Eukaryota</taxon>
        <taxon>Fungi</taxon>
        <taxon>Dikarya</taxon>
        <taxon>Ascomycota</taxon>
        <taxon>Pezizomycotina</taxon>
        <taxon>Dothideomycetes</taxon>
        <taxon>Pleosporomycetidae</taxon>
        <taxon>Pleosporales</taxon>
        <taxon>Pleosporineae</taxon>
        <taxon>Didymellaceae</taxon>
        <taxon>Boeremia</taxon>
    </lineage>
</organism>
<gene>
    <name evidence="1" type="ORF">OPT61_g2156</name>
</gene>
<keyword evidence="2" id="KW-1185">Reference proteome</keyword>
<name>A0ACC2IML8_9PLEO</name>